<dbReference type="VEuPathDB" id="FungiDB:AB675_2358"/>
<evidence type="ECO:0000256" key="4">
    <source>
        <dbReference type="ARBA" id="ARBA00009461"/>
    </source>
</evidence>
<dbReference type="RefSeq" id="XP_018005316.1">
    <property type="nucleotide sequence ID" value="XM_018142324.1"/>
</dbReference>
<accession>A0A0N1HHB6</accession>
<reference evidence="10 11" key="1">
    <citation type="submission" date="2015-06" db="EMBL/GenBank/DDBJ databases">
        <title>Draft genome of the ant-associated black yeast Phialophora attae CBS 131958.</title>
        <authorList>
            <person name="Moreno L.F."/>
            <person name="Stielow B.J."/>
            <person name="de Hoog S."/>
            <person name="Vicente V.A."/>
            <person name="Weiss V.A."/>
            <person name="de Vries M."/>
            <person name="Cruz L.M."/>
            <person name="Souza E.M."/>
        </authorList>
    </citation>
    <scope>NUCLEOTIDE SEQUENCE [LARGE SCALE GENOMIC DNA]</scope>
    <source>
        <strain evidence="10 11">CBS 131958</strain>
    </source>
</reference>
<feature type="compositionally biased region" description="Acidic residues" evidence="8">
    <location>
        <begin position="12"/>
        <end position="25"/>
    </location>
</feature>
<sequence length="423" mass="47375">MDEADINALPEDSSDNENVENETPSEPEQAAQVPSLVSKKRKPAKAASTYRSKKPRLSNQDDVVDQQAGDESMAEAPRTSQANEITWIPSGSQKKRALYGKQRSIPPPPQRTTSPKLRKTAAIPDAVSDNHQSHVSFKEYDTAIKEPERPKKQLKTYDMPAPASSITITSSGGSEATSLSEQPDEPNRSPLSSPATTPMSVKGDDEEESQQRRNLCPYCNKEIDRSRLEVPVDLNELRYAPIKDQQKFCREHSVADAQHLYEKNNYPAMKWLALKGRITKHIPKLKRILQREIDSHFLTQIDARLAGVKNRKQMRQFLDQQGKDVDAFPPGYYGPKGTHIMAEVIASKLSSSLSGKDVDDTLRRIGIGQYVQFVLVPECTALLVMEDMKVAEEEARVIMIESSHAGVLLHPEDEVVHRQDEED</sequence>
<keyword evidence="7" id="KW-0539">Nucleus</keyword>
<dbReference type="Pfam" id="PF14474">
    <property type="entry name" value="RTC4"/>
    <property type="match status" value="1"/>
</dbReference>
<feature type="compositionally biased region" description="Low complexity" evidence="8">
    <location>
        <begin position="160"/>
        <end position="174"/>
    </location>
</feature>
<dbReference type="OrthoDB" id="128308at2759"/>
<evidence type="ECO:0000259" key="9">
    <source>
        <dbReference type="SMART" id="SM01312"/>
    </source>
</evidence>
<name>A0A0N1HHB6_9EURO</name>
<comment type="similarity">
    <text evidence="4">Belongs to the RTC4 family.</text>
</comment>
<dbReference type="GO" id="GO:0005737">
    <property type="term" value="C:cytoplasm"/>
    <property type="evidence" value="ECO:0007669"/>
    <property type="project" value="UniProtKB-SubCell"/>
</dbReference>
<evidence type="ECO:0000313" key="11">
    <source>
        <dbReference type="Proteomes" id="UP000038010"/>
    </source>
</evidence>
<dbReference type="STRING" id="1664694.A0A0N1HHB6"/>
<proteinExistence type="inferred from homology"/>
<dbReference type="Proteomes" id="UP000038010">
    <property type="component" value="Unassembled WGS sequence"/>
</dbReference>
<dbReference type="PANTHER" id="PTHR41391">
    <property type="entry name" value="RESTRICTION OF TELOMERE CAPPING PROTEIN 4"/>
    <property type="match status" value="1"/>
</dbReference>
<evidence type="ECO:0000313" key="10">
    <source>
        <dbReference type="EMBL" id="KPI45353.1"/>
    </source>
</evidence>
<feature type="compositionally biased region" description="Polar residues" evidence="8">
    <location>
        <begin position="78"/>
        <end position="92"/>
    </location>
</feature>
<keyword evidence="6" id="KW-0963">Cytoplasm</keyword>
<evidence type="ECO:0000256" key="7">
    <source>
        <dbReference type="ARBA" id="ARBA00023242"/>
    </source>
</evidence>
<dbReference type="InterPro" id="IPR039024">
    <property type="entry name" value="RTC4"/>
</dbReference>
<feature type="region of interest" description="Disordered" evidence="8">
    <location>
        <begin position="1"/>
        <end position="213"/>
    </location>
</feature>
<feature type="compositionally biased region" description="Polar residues" evidence="8">
    <location>
        <begin position="189"/>
        <end position="199"/>
    </location>
</feature>
<evidence type="ECO:0000256" key="2">
    <source>
        <dbReference type="ARBA" id="ARBA00004123"/>
    </source>
</evidence>
<feature type="compositionally biased region" description="Basic and acidic residues" evidence="8">
    <location>
        <begin position="136"/>
        <end position="151"/>
    </location>
</feature>
<organism evidence="10 11">
    <name type="scientific">Cyphellophora attinorum</name>
    <dbReference type="NCBI Taxonomy" id="1664694"/>
    <lineage>
        <taxon>Eukaryota</taxon>
        <taxon>Fungi</taxon>
        <taxon>Dikarya</taxon>
        <taxon>Ascomycota</taxon>
        <taxon>Pezizomycotina</taxon>
        <taxon>Eurotiomycetes</taxon>
        <taxon>Chaetothyriomycetidae</taxon>
        <taxon>Chaetothyriales</taxon>
        <taxon>Cyphellophoraceae</taxon>
        <taxon>Cyphellophora</taxon>
    </lineage>
</organism>
<evidence type="ECO:0000256" key="3">
    <source>
        <dbReference type="ARBA" id="ARBA00004496"/>
    </source>
</evidence>
<protein>
    <recommendedName>
        <fullName evidence="5">Restriction of telomere capping protein 4</fullName>
    </recommendedName>
</protein>
<dbReference type="EMBL" id="LFJN01000002">
    <property type="protein sequence ID" value="KPI45353.1"/>
    <property type="molecule type" value="Genomic_DNA"/>
</dbReference>
<dbReference type="PANTHER" id="PTHR41391:SF1">
    <property type="entry name" value="RESTRICTION OF TELOMERE CAPPING PROTEIN 4"/>
    <property type="match status" value="1"/>
</dbReference>
<dbReference type="AlphaFoldDB" id="A0A0N1HHB6"/>
<evidence type="ECO:0000256" key="5">
    <source>
        <dbReference type="ARBA" id="ARBA00015162"/>
    </source>
</evidence>
<evidence type="ECO:0000256" key="6">
    <source>
        <dbReference type="ARBA" id="ARBA00022490"/>
    </source>
</evidence>
<feature type="domain" description="Restriction of telomere capping protein 4 C-terminal" evidence="9">
    <location>
        <begin position="288"/>
        <end position="412"/>
    </location>
</feature>
<dbReference type="GeneID" id="28734204"/>
<dbReference type="GO" id="GO:0005634">
    <property type="term" value="C:nucleus"/>
    <property type="evidence" value="ECO:0007669"/>
    <property type="project" value="UniProtKB-SubCell"/>
</dbReference>
<comment type="function">
    <text evidence="1">May be involved in a process influencing telomere capping.</text>
</comment>
<keyword evidence="11" id="KW-1185">Reference proteome</keyword>
<evidence type="ECO:0000256" key="1">
    <source>
        <dbReference type="ARBA" id="ARBA00002738"/>
    </source>
</evidence>
<comment type="caution">
    <text evidence="10">The sequence shown here is derived from an EMBL/GenBank/DDBJ whole genome shotgun (WGS) entry which is preliminary data.</text>
</comment>
<dbReference type="SMART" id="SM01312">
    <property type="entry name" value="RTC4"/>
    <property type="match status" value="1"/>
</dbReference>
<gene>
    <name evidence="10" type="ORF">AB675_2358</name>
</gene>
<dbReference type="InterPro" id="IPR028094">
    <property type="entry name" value="RTC4_C"/>
</dbReference>
<evidence type="ECO:0000256" key="8">
    <source>
        <dbReference type="SAM" id="MobiDB-lite"/>
    </source>
</evidence>
<comment type="subcellular location">
    <subcellularLocation>
        <location evidence="3">Cytoplasm</location>
    </subcellularLocation>
    <subcellularLocation>
        <location evidence="2">Nucleus</location>
    </subcellularLocation>
</comment>